<dbReference type="PROSITE" id="PS50088">
    <property type="entry name" value="ANK_REPEAT"/>
    <property type="match status" value="3"/>
</dbReference>
<dbReference type="InterPro" id="IPR031775">
    <property type="entry name" value="PRKG1_interact"/>
</dbReference>
<feature type="compositionally biased region" description="Polar residues" evidence="10">
    <location>
        <begin position="519"/>
        <end position="529"/>
    </location>
</feature>
<evidence type="ECO:0000256" key="8">
    <source>
        <dbReference type="PROSITE-ProRule" id="PRU00023"/>
    </source>
</evidence>
<feature type="region of interest" description="Disordered" evidence="10">
    <location>
        <begin position="197"/>
        <end position="224"/>
    </location>
</feature>
<protein>
    <recommendedName>
        <fullName evidence="7">Protein phosphatase 1 regulatory subunit</fullName>
    </recommendedName>
</protein>
<feature type="compositionally biased region" description="Basic and acidic residues" evidence="10">
    <location>
        <begin position="604"/>
        <end position="613"/>
    </location>
</feature>
<evidence type="ECO:0000256" key="7">
    <source>
        <dbReference type="PIRNR" id="PIRNR038141"/>
    </source>
</evidence>
<comment type="subunit">
    <text evidence="7">PP1 comprises a catalytic subunit, and one or several targeting or regulatory subunits.</text>
</comment>
<keyword evidence="3 7" id="KW-0963">Cytoplasm</keyword>
<dbReference type="SMART" id="SM00248">
    <property type="entry name" value="ANK"/>
    <property type="match status" value="3"/>
</dbReference>
<keyword evidence="5 8" id="KW-0040">ANK repeat</keyword>
<dbReference type="Gene3D" id="1.25.40.20">
    <property type="entry name" value="Ankyrin repeat-containing domain"/>
    <property type="match status" value="2"/>
</dbReference>
<dbReference type="GO" id="GO:0005737">
    <property type="term" value="C:cytoplasm"/>
    <property type="evidence" value="ECO:0007669"/>
    <property type="project" value="UniProtKB-SubCell"/>
</dbReference>
<dbReference type="Gene3D" id="6.10.140.390">
    <property type="match status" value="1"/>
</dbReference>
<keyword evidence="13" id="KW-1185">Reference proteome</keyword>
<dbReference type="SUPFAM" id="SSF48403">
    <property type="entry name" value="Ankyrin repeat"/>
    <property type="match status" value="1"/>
</dbReference>
<accession>A0A401P482</accession>
<dbReference type="STRING" id="75743.A0A401P482"/>
<dbReference type="OMA" id="GYSEVLX"/>
<reference evidence="12 13" key="1">
    <citation type="journal article" date="2018" name="Nat. Ecol. Evol.">
        <title>Shark genomes provide insights into elasmobranch evolution and the origin of vertebrates.</title>
        <authorList>
            <person name="Hara Y"/>
            <person name="Yamaguchi K"/>
            <person name="Onimaru K"/>
            <person name="Kadota M"/>
            <person name="Koyanagi M"/>
            <person name="Keeley SD"/>
            <person name="Tatsumi K"/>
            <person name="Tanaka K"/>
            <person name="Motone F"/>
            <person name="Kageyama Y"/>
            <person name="Nozu R"/>
            <person name="Adachi N"/>
            <person name="Nishimura O"/>
            <person name="Nakagawa R"/>
            <person name="Tanegashima C"/>
            <person name="Kiyatake I"/>
            <person name="Matsumoto R"/>
            <person name="Murakumo K"/>
            <person name="Nishida K"/>
            <person name="Terakita A"/>
            <person name="Kuratani S"/>
            <person name="Sato K"/>
            <person name="Hyodo S Kuraku.S."/>
        </authorList>
    </citation>
    <scope>NUCLEOTIDE SEQUENCE [LARGE SCALE GENOMIC DNA]</scope>
</reference>
<feature type="compositionally biased region" description="Basic and acidic residues" evidence="10">
    <location>
        <begin position="213"/>
        <end position="224"/>
    </location>
</feature>
<feature type="compositionally biased region" description="Basic and acidic residues" evidence="10">
    <location>
        <begin position="433"/>
        <end position="446"/>
    </location>
</feature>
<organism evidence="12 13">
    <name type="scientific">Scyliorhinus torazame</name>
    <name type="common">Cloudy catshark</name>
    <name type="synonym">Catulus torazame</name>
    <dbReference type="NCBI Taxonomy" id="75743"/>
    <lineage>
        <taxon>Eukaryota</taxon>
        <taxon>Metazoa</taxon>
        <taxon>Chordata</taxon>
        <taxon>Craniata</taxon>
        <taxon>Vertebrata</taxon>
        <taxon>Chondrichthyes</taxon>
        <taxon>Elasmobranchii</taxon>
        <taxon>Galeomorphii</taxon>
        <taxon>Galeoidea</taxon>
        <taxon>Carcharhiniformes</taxon>
        <taxon>Scyliorhinidae</taxon>
        <taxon>Scyliorhinus</taxon>
    </lineage>
</organism>
<feature type="compositionally biased region" description="Basic residues" evidence="10">
    <location>
        <begin position="755"/>
        <end position="766"/>
    </location>
</feature>
<comment type="similarity">
    <text evidence="6">Belongs to the NRARP family.</text>
</comment>
<dbReference type="PANTHER" id="PTHR24179:SF21">
    <property type="entry name" value="MYOSIN BINDING SUBUNIT, ISOFORM O"/>
    <property type="match status" value="1"/>
</dbReference>
<feature type="repeat" description="ANK" evidence="8">
    <location>
        <begin position="144"/>
        <end position="176"/>
    </location>
</feature>
<feature type="repeat" description="ANK" evidence="8">
    <location>
        <begin position="111"/>
        <end position="143"/>
    </location>
</feature>
<feature type="compositionally biased region" description="Basic and acidic residues" evidence="10">
    <location>
        <begin position="637"/>
        <end position="673"/>
    </location>
</feature>
<dbReference type="Proteomes" id="UP000288216">
    <property type="component" value="Unassembled WGS sequence"/>
</dbReference>
<dbReference type="Pfam" id="PF12796">
    <property type="entry name" value="Ank_2"/>
    <property type="match status" value="2"/>
</dbReference>
<dbReference type="GO" id="GO:0007165">
    <property type="term" value="P:signal transduction"/>
    <property type="evidence" value="ECO:0007669"/>
    <property type="project" value="InterPro"/>
</dbReference>
<feature type="compositionally biased region" description="Polar residues" evidence="10">
    <location>
        <begin position="581"/>
        <end position="591"/>
    </location>
</feature>
<evidence type="ECO:0000256" key="4">
    <source>
        <dbReference type="ARBA" id="ARBA00022737"/>
    </source>
</evidence>
<feature type="compositionally biased region" description="Basic and acidic residues" evidence="10">
    <location>
        <begin position="734"/>
        <end position="754"/>
    </location>
</feature>
<feature type="compositionally biased region" description="Polar residues" evidence="10">
    <location>
        <begin position="399"/>
        <end position="410"/>
    </location>
</feature>
<evidence type="ECO:0000313" key="12">
    <source>
        <dbReference type="EMBL" id="GCB67927.1"/>
    </source>
</evidence>
<evidence type="ECO:0000313" key="13">
    <source>
        <dbReference type="Proteomes" id="UP000288216"/>
    </source>
</evidence>
<dbReference type="PANTHER" id="PTHR24179">
    <property type="entry name" value="PROTEIN PHOSPHATASE 1 REGULATORY SUBUNIT 12"/>
    <property type="match status" value="1"/>
</dbReference>
<name>A0A401P482_SCYTO</name>
<dbReference type="Pfam" id="PF15898">
    <property type="entry name" value="PRKG1_interact"/>
    <property type="match status" value="1"/>
</dbReference>
<dbReference type="InterPro" id="IPR036770">
    <property type="entry name" value="Ankyrin_rpt-contain_sf"/>
</dbReference>
<feature type="region of interest" description="Disordered" evidence="10">
    <location>
        <begin position="330"/>
        <end position="457"/>
    </location>
</feature>
<feature type="compositionally biased region" description="Basic and acidic residues" evidence="10">
    <location>
        <begin position="364"/>
        <end position="374"/>
    </location>
</feature>
<feature type="compositionally biased region" description="Basic and acidic residues" evidence="10">
    <location>
        <begin position="779"/>
        <end position="795"/>
    </location>
</feature>
<feature type="coiled-coil region" evidence="9">
    <location>
        <begin position="830"/>
        <end position="926"/>
    </location>
</feature>
<dbReference type="Gene3D" id="6.10.250.1820">
    <property type="match status" value="1"/>
</dbReference>
<feature type="compositionally biased region" description="Basic residues" evidence="10">
    <location>
        <begin position="614"/>
        <end position="624"/>
    </location>
</feature>
<dbReference type="OrthoDB" id="19014at2759"/>
<evidence type="ECO:0000256" key="5">
    <source>
        <dbReference type="ARBA" id="ARBA00023043"/>
    </source>
</evidence>
<dbReference type="PROSITE" id="PS50297">
    <property type="entry name" value="ANK_REP_REGION"/>
    <property type="match status" value="3"/>
</dbReference>
<evidence type="ECO:0000256" key="10">
    <source>
        <dbReference type="SAM" id="MobiDB-lite"/>
    </source>
</evidence>
<sequence length="939" mass="105251">MVTFLLEHGANVNQPDNEGWTALHAAASCGFMEITQYLIQQRANVAAVNSEGELPIDIAQGEAMEKLLKGVIKKQGIDVEVARKEEEQRMVQDARQWLNRGKMEDIRHPKTGASALHVAAAKGYLEVMKLLIQAGFNINSLDNDGWTPLHAASHWGKEEVCRLLVESLCNMQVINKVIKIEKEKQAKASLIELPNASQQLSSRTRRTSISRMSSKDKISMHEKERKTLESVMLEHVNDEEDGKKLNGSSSEEEMPYEAESEAEKTKARLDMNNLSTKLNMTDSNFASSTASCGASKRFTGSAAKMATQDEEKKEQQSPAAWRTALRKTGSYGALNNLQPPQEEQKGKDVGIIRSASSPKLILAESKEKEKEPRLARVPPTPTRKLFTIGDTNEDKSRDSTAQLARSASYTRQREDDTGNPLASLARGSSYTRRQTELESSKKDKDLNNTMPSSISTATVSGYPKSHFYLRAIGRSYSAQDFTARSRIMSSAASNQKVTNSDSASTNIIVFKSSSFGRRQESLVSSSIPGSVTTLSSTSSSTNPASSRALTTGFSATSTAGTYSSRSLTRNQAGNGAEKESNPTTQGNSSGTENRERRRSYLTPVRDEEAEAQRKARSRHARQSRRSTQGVTLTDLQEAEKTIGLKREKKVTEQEKSKEKEKEEKEAEVKDMASKYRYSKTSQDEEKNWRSRLANLQKADLLGLTSSSSTESNRFSVPGYTYHNAVQPLDNKELEKAKEEEKESDDSSFKRSGTRDRRRPRGKRRSTGVHSISQDDDNDQDHSDGEDVVESRKKQTEYLTRGDTTESSQRNLSNKEVTSYLDTGLHSTQGQAEIETDRRGYRKLYEELQRKNVQLRDQLQEVQMQITQTKLELEKATQMQERFADRTAHLEMEKKEQKALERRISELEEELQVLTDLRADNQRLKDENGALIRVISKLSK</sequence>
<evidence type="ECO:0000256" key="1">
    <source>
        <dbReference type="ARBA" id="ARBA00004496"/>
    </source>
</evidence>
<dbReference type="PIRSF" id="PIRSF038141">
    <property type="entry name" value="PP1_12ABC_vert"/>
    <property type="match status" value="1"/>
</dbReference>
<evidence type="ECO:0000256" key="6">
    <source>
        <dbReference type="ARBA" id="ARBA00038386"/>
    </source>
</evidence>
<feature type="compositionally biased region" description="Low complexity" evidence="10">
    <location>
        <begin position="530"/>
        <end position="566"/>
    </location>
</feature>
<feature type="domain" description="cGMP-dependent protein kinase interacting" evidence="11">
    <location>
        <begin position="840"/>
        <end position="939"/>
    </location>
</feature>
<dbReference type="InterPro" id="IPR017401">
    <property type="entry name" value="MYPT1/MYPT2/Mbs85"/>
</dbReference>
<keyword evidence="2" id="KW-0217">Developmental protein</keyword>
<dbReference type="GO" id="GO:0019208">
    <property type="term" value="F:phosphatase regulator activity"/>
    <property type="evidence" value="ECO:0007669"/>
    <property type="project" value="UniProtKB-UniRule"/>
</dbReference>
<feature type="compositionally biased region" description="Polar residues" evidence="10">
    <location>
        <begin position="447"/>
        <end position="457"/>
    </location>
</feature>
<comment type="subcellular location">
    <subcellularLocation>
        <location evidence="1 7">Cytoplasm</location>
    </subcellularLocation>
</comment>
<feature type="region of interest" description="Disordered" evidence="10">
    <location>
        <begin position="237"/>
        <end position="257"/>
    </location>
</feature>
<keyword evidence="4" id="KW-0677">Repeat</keyword>
<dbReference type="InterPro" id="IPR002110">
    <property type="entry name" value="Ankyrin_rpt"/>
</dbReference>
<dbReference type="GO" id="GO:0019901">
    <property type="term" value="F:protein kinase binding"/>
    <property type="evidence" value="ECO:0007669"/>
    <property type="project" value="InterPro"/>
</dbReference>
<dbReference type="GO" id="GO:0004857">
    <property type="term" value="F:enzyme inhibitor activity"/>
    <property type="evidence" value="ECO:0007669"/>
    <property type="project" value="TreeGrafter"/>
</dbReference>
<evidence type="ECO:0000256" key="3">
    <source>
        <dbReference type="ARBA" id="ARBA00022490"/>
    </source>
</evidence>
<evidence type="ECO:0000256" key="9">
    <source>
        <dbReference type="SAM" id="Coils"/>
    </source>
</evidence>
<keyword evidence="9" id="KW-0175">Coiled coil</keyword>
<dbReference type="InterPro" id="IPR051226">
    <property type="entry name" value="PP1_Regulatory_Subunit"/>
</dbReference>
<feature type="compositionally biased region" description="Polar residues" evidence="10">
    <location>
        <begin position="804"/>
        <end position="813"/>
    </location>
</feature>
<feature type="region of interest" description="Disordered" evidence="10">
    <location>
        <begin position="734"/>
        <end position="813"/>
    </location>
</feature>
<evidence type="ECO:0000256" key="2">
    <source>
        <dbReference type="ARBA" id="ARBA00022473"/>
    </source>
</evidence>
<gene>
    <name evidence="12" type="ORF">scyTo_0010321</name>
</gene>
<feature type="repeat" description="ANK" evidence="8">
    <location>
        <begin position="18"/>
        <end position="50"/>
    </location>
</feature>
<proteinExistence type="inferred from homology"/>
<dbReference type="EMBL" id="BFAA01004424">
    <property type="protein sequence ID" value="GCB67927.1"/>
    <property type="molecule type" value="Genomic_DNA"/>
</dbReference>
<comment type="caution">
    <text evidence="12">The sequence shown here is derived from an EMBL/GenBank/DDBJ whole genome shotgun (WGS) entry which is preliminary data.</text>
</comment>
<feature type="region of interest" description="Disordered" evidence="10">
    <location>
        <begin position="519"/>
        <end position="688"/>
    </location>
</feature>
<evidence type="ECO:0000259" key="11">
    <source>
        <dbReference type="Pfam" id="PF15898"/>
    </source>
</evidence>
<dbReference type="AlphaFoldDB" id="A0A401P482"/>